<dbReference type="InterPro" id="IPR036217">
    <property type="entry name" value="MethylDNA_cys_MeTrfase_DNAb"/>
</dbReference>
<keyword evidence="1" id="KW-0227">DNA damage</keyword>
<reference evidence="3" key="1">
    <citation type="submission" date="2010-07" db="EMBL/GenBank/DDBJ databases">
        <authorList>
            <consortium name="CONSOLIDER consortium CSD2007-00005"/>
            <person name="Guazzaroni M.-E."/>
            <person name="Richter M."/>
            <person name="Garcia-Salamanca A."/>
            <person name="Yarza P."/>
            <person name="Ferrer M."/>
        </authorList>
    </citation>
    <scope>NUCLEOTIDE SEQUENCE</scope>
</reference>
<name>D9PHK7_9ZZZZ</name>
<dbReference type="GO" id="GO:0003908">
    <property type="term" value="F:methylated-DNA-[protein]-cysteine S-methyltransferase activity"/>
    <property type="evidence" value="ECO:0007669"/>
    <property type="project" value="UniProtKB-EC"/>
</dbReference>
<sequence>MAISPFKEKVLKAVNKVPYGRVASYGQIALMVGVPKAAQAVGNILHDFGDRTPWWRIVNNAGRISTKCPEHTPLIQKQKLEQEGLFIKKDLTFDIEKYRYRPEPAELKDLELDERYIEKVLERYFYFL</sequence>
<dbReference type="PANTHER" id="PTHR42942:SF1">
    <property type="entry name" value="ALKYLTRANSFERASE-LIKE PROTEIN 1"/>
    <property type="match status" value="1"/>
</dbReference>
<dbReference type="Gene3D" id="1.10.10.10">
    <property type="entry name" value="Winged helix-like DNA-binding domain superfamily/Winged helix DNA-binding domain"/>
    <property type="match status" value="1"/>
</dbReference>
<dbReference type="SUPFAM" id="SSF46767">
    <property type="entry name" value="Methylated DNA-protein cysteine methyltransferase, C-terminal domain"/>
    <property type="match status" value="1"/>
</dbReference>
<dbReference type="InterPro" id="IPR014048">
    <property type="entry name" value="MethylDNA_cys_MeTrfase_DNA-bd"/>
</dbReference>
<proteinExistence type="predicted"/>
<accession>D9PHK7</accession>
<comment type="caution">
    <text evidence="3">The sequence shown here is derived from an EMBL/GenBank/DDBJ whole genome shotgun (WGS) entry which is preliminary data.</text>
</comment>
<reference evidence="3" key="2">
    <citation type="journal article" date="2011" name="Microb. Ecol.">
        <title>Taxonomic and Functional Metagenomic Profiling of the Microbial Community in the Anoxic Sediment of a Sub-saline Shallow Lake (Laguna de Carrizo, Central Spain).</title>
        <authorList>
            <person name="Ferrer M."/>
            <person name="Guazzaroni M.E."/>
            <person name="Richter M."/>
            <person name="Garcia-Salamanca A."/>
            <person name="Yarza P."/>
            <person name="Suarez-Suarez A."/>
            <person name="Solano J."/>
            <person name="Alcaide M."/>
            <person name="van Dillewijn P."/>
            <person name="Molina-Henares M.A."/>
            <person name="Lopez-Cortes N."/>
            <person name="Al-Ramahi Y."/>
            <person name="Guerrero C."/>
            <person name="Acosta A."/>
            <person name="de Eugenio L.I."/>
            <person name="Martinez V."/>
            <person name="Marques S."/>
            <person name="Rojo F."/>
            <person name="Santero E."/>
            <person name="Genilloud O."/>
            <person name="Perez-Perez J."/>
            <person name="Rossello-Mora R."/>
            <person name="Ramos J.L."/>
        </authorList>
    </citation>
    <scope>NUCLEOTIDE SEQUENCE</scope>
</reference>
<evidence type="ECO:0000256" key="1">
    <source>
        <dbReference type="ARBA" id="ARBA00022763"/>
    </source>
</evidence>
<dbReference type="GO" id="GO:0006281">
    <property type="term" value="P:DNA repair"/>
    <property type="evidence" value="ECO:0007669"/>
    <property type="project" value="InterPro"/>
</dbReference>
<dbReference type="EC" id="2.1.1.63" evidence="3"/>
<feature type="domain" description="Methylated-DNA-[protein]-cysteine S-methyltransferase DNA binding" evidence="2">
    <location>
        <begin position="5"/>
        <end position="84"/>
    </location>
</feature>
<keyword evidence="3" id="KW-0489">Methyltransferase</keyword>
<dbReference type="Pfam" id="PF01035">
    <property type="entry name" value="DNA_binding_1"/>
    <property type="match status" value="1"/>
</dbReference>
<dbReference type="AlphaFoldDB" id="D9PHK7"/>
<dbReference type="CDD" id="cd06445">
    <property type="entry name" value="ATase"/>
    <property type="match status" value="1"/>
</dbReference>
<evidence type="ECO:0000259" key="2">
    <source>
        <dbReference type="Pfam" id="PF01035"/>
    </source>
</evidence>
<dbReference type="InterPro" id="IPR052520">
    <property type="entry name" value="ATL_DNA_repair"/>
</dbReference>
<organism evidence="3">
    <name type="scientific">sediment metagenome</name>
    <dbReference type="NCBI Taxonomy" id="749907"/>
    <lineage>
        <taxon>unclassified sequences</taxon>
        <taxon>metagenomes</taxon>
        <taxon>ecological metagenomes</taxon>
    </lineage>
</organism>
<dbReference type="InterPro" id="IPR036388">
    <property type="entry name" value="WH-like_DNA-bd_sf"/>
</dbReference>
<gene>
    <name evidence="3" type="ORF">LDC_1007</name>
</gene>
<dbReference type="EMBL" id="ADZX01000375">
    <property type="protein sequence ID" value="EFK96958.1"/>
    <property type="molecule type" value="Genomic_DNA"/>
</dbReference>
<dbReference type="GO" id="GO:0032259">
    <property type="term" value="P:methylation"/>
    <property type="evidence" value="ECO:0007669"/>
    <property type="project" value="UniProtKB-KW"/>
</dbReference>
<evidence type="ECO:0000313" key="3">
    <source>
        <dbReference type="EMBL" id="EFK96958.1"/>
    </source>
</evidence>
<protein>
    <submittedName>
        <fullName evidence="3">Protein containing Methylated-DNA-[protein]-cysteine S-methyltransferase, DNA binding domain</fullName>
        <ecNumber evidence="3">2.1.1.63</ecNumber>
    </submittedName>
</protein>
<dbReference type="PANTHER" id="PTHR42942">
    <property type="entry name" value="6-O-METHYLGUANINE DNA METHYLTRANSFERASE"/>
    <property type="match status" value="1"/>
</dbReference>
<keyword evidence="3" id="KW-0808">Transferase</keyword>